<dbReference type="EMBL" id="OB661875">
    <property type="protein sequence ID" value="CAD7229115.1"/>
    <property type="molecule type" value="Genomic_DNA"/>
</dbReference>
<feature type="coiled-coil region" evidence="1">
    <location>
        <begin position="146"/>
        <end position="240"/>
    </location>
</feature>
<feature type="transmembrane region" description="Helical" evidence="3">
    <location>
        <begin position="35"/>
        <end position="56"/>
    </location>
</feature>
<keyword evidence="3" id="KW-0472">Membrane</keyword>
<dbReference type="InterPro" id="IPR008636">
    <property type="entry name" value="Hook_C"/>
</dbReference>
<dbReference type="GO" id="GO:0008017">
    <property type="term" value="F:microtubule binding"/>
    <property type="evidence" value="ECO:0007669"/>
    <property type="project" value="InterPro"/>
</dbReference>
<evidence type="ECO:0000313" key="4">
    <source>
        <dbReference type="EMBL" id="CAD7229115.1"/>
    </source>
</evidence>
<organism evidence="4">
    <name type="scientific">Cyprideis torosa</name>
    <dbReference type="NCBI Taxonomy" id="163714"/>
    <lineage>
        <taxon>Eukaryota</taxon>
        <taxon>Metazoa</taxon>
        <taxon>Ecdysozoa</taxon>
        <taxon>Arthropoda</taxon>
        <taxon>Crustacea</taxon>
        <taxon>Oligostraca</taxon>
        <taxon>Ostracoda</taxon>
        <taxon>Podocopa</taxon>
        <taxon>Podocopida</taxon>
        <taxon>Cytherocopina</taxon>
        <taxon>Cytheroidea</taxon>
        <taxon>Cytherideidae</taxon>
        <taxon>Cyprideis</taxon>
    </lineage>
</organism>
<evidence type="ECO:0000256" key="3">
    <source>
        <dbReference type="SAM" id="Phobius"/>
    </source>
</evidence>
<name>A0A7R8WCI6_9CRUS</name>
<evidence type="ECO:0000256" key="2">
    <source>
        <dbReference type="SAM" id="MobiDB-lite"/>
    </source>
</evidence>
<evidence type="ECO:0000256" key="1">
    <source>
        <dbReference type="SAM" id="Coils"/>
    </source>
</evidence>
<reference evidence="4" key="1">
    <citation type="submission" date="2020-11" db="EMBL/GenBank/DDBJ databases">
        <authorList>
            <person name="Tran Van P."/>
        </authorList>
    </citation>
    <scope>NUCLEOTIDE SEQUENCE</scope>
</reference>
<keyword evidence="1" id="KW-0175">Coiled coil</keyword>
<dbReference type="OrthoDB" id="49395at2759"/>
<protein>
    <submittedName>
        <fullName evidence="4">Uncharacterized protein</fullName>
    </submittedName>
</protein>
<proteinExistence type="predicted"/>
<feature type="compositionally biased region" description="Low complexity" evidence="2">
    <location>
        <begin position="317"/>
        <end position="334"/>
    </location>
</feature>
<dbReference type="Pfam" id="PF05622">
    <property type="entry name" value="HOOK"/>
    <property type="match status" value="1"/>
</dbReference>
<dbReference type="GO" id="GO:0031122">
    <property type="term" value="P:cytoplasmic microtubule organization"/>
    <property type="evidence" value="ECO:0007669"/>
    <property type="project" value="InterPro"/>
</dbReference>
<accession>A0A7R8WCI6</accession>
<sequence>MRSGGGGGDIDRKDLESSTTCQTFEDFHQEMRYHILLSSLAAAAFVVLVWAVWLSVAACCNCSECFRLLTCGVVDWVRGTSRRRMSLMELFEEEQRRHKGVVVTRVGRDGRRATRPETGTPVLLEGALLLSAAASGDSGEVPGGSQAALTQQVNEMKRTTKALEEALKRKTNEIHEMEERYQKYIEKAKVVIRALDLKQSNSPPEVTLLREQLIDKQRLIERLEGELDRVKASADFEQRVISSSFHNLGAQLHRGTVDKRLGLRIGGASSEEGVASGAGAGISFLGRQRMTNVRRGLPSLVSGPRSLPSEHSVGVGAMTSPSAPSSSKATPTTS</sequence>
<keyword evidence="3" id="KW-0812">Transmembrane</keyword>
<feature type="region of interest" description="Disordered" evidence="2">
    <location>
        <begin position="298"/>
        <end position="334"/>
    </location>
</feature>
<dbReference type="AlphaFoldDB" id="A0A7R8WCI6"/>
<keyword evidence="3" id="KW-1133">Transmembrane helix</keyword>
<gene>
    <name evidence="4" type="ORF">CTOB1V02_LOCUS6988</name>
</gene>